<gene>
    <name evidence="1" type="ORF">HD598_001430</name>
</gene>
<organism evidence="1 2">
    <name type="scientific">Neomicrococcus aestuarii</name>
    <dbReference type="NCBI Taxonomy" id="556325"/>
    <lineage>
        <taxon>Bacteria</taxon>
        <taxon>Bacillati</taxon>
        <taxon>Actinomycetota</taxon>
        <taxon>Actinomycetes</taxon>
        <taxon>Micrococcales</taxon>
        <taxon>Micrococcaceae</taxon>
        <taxon>Neomicrococcus</taxon>
    </lineage>
</organism>
<proteinExistence type="predicted"/>
<dbReference type="InterPro" id="IPR011009">
    <property type="entry name" value="Kinase-like_dom_sf"/>
</dbReference>
<dbReference type="Proteomes" id="UP000580797">
    <property type="component" value="Unassembled WGS sequence"/>
</dbReference>
<sequence>MAWWTKQWADPQWRADVDEWIDATLEEFEVSRTEPTQWGRTRLWSTQATIPTDAGQLWFKAPCPGLSAEGSITGFFNSINEQRFAFPLNVNMETGWFLLPDYGDNLKTLPSPFPDLWALMLQDFGRAQVELVGRDDEVFDHGMPILDPAWIMTHLEQQLILHAALPADHPLHIPAETAEQLDQSFQPLHQDAALLHSAGIPLSLDHNDLHRGNVMLPLEEGDPLRFMDLADSYWAHPFGTLSVPVRWMCDEFSCEPDDERITKVIHTYLEQWSDYGTVDELSELVAPAIRLSGIAQHGVWLRILDDADEQDMRDYGNVPIDILKNLTQPLRPKQA</sequence>
<dbReference type="SUPFAM" id="SSF56112">
    <property type="entry name" value="Protein kinase-like (PK-like)"/>
    <property type="match status" value="1"/>
</dbReference>
<evidence type="ECO:0000313" key="2">
    <source>
        <dbReference type="Proteomes" id="UP000580797"/>
    </source>
</evidence>
<evidence type="ECO:0000313" key="1">
    <source>
        <dbReference type="EMBL" id="MBB5512743.1"/>
    </source>
</evidence>
<dbReference type="EMBL" id="JACHDR010000001">
    <property type="protein sequence ID" value="MBB5512743.1"/>
    <property type="molecule type" value="Genomic_DNA"/>
</dbReference>
<dbReference type="AlphaFoldDB" id="A0A7W8TVG1"/>
<comment type="caution">
    <text evidence="1">The sequence shown here is derived from an EMBL/GenBank/DDBJ whole genome shotgun (WGS) entry which is preliminary data.</text>
</comment>
<accession>A0A7W8TVG1</accession>
<dbReference type="RefSeq" id="WP_183664812.1">
    <property type="nucleotide sequence ID" value="NZ_BAAARH010000013.1"/>
</dbReference>
<evidence type="ECO:0008006" key="3">
    <source>
        <dbReference type="Google" id="ProtNLM"/>
    </source>
</evidence>
<reference evidence="1 2" key="1">
    <citation type="submission" date="2020-08" db="EMBL/GenBank/DDBJ databases">
        <title>Sequencing the genomes of 1000 actinobacteria strains.</title>
        <authorList>
            <person name="Klenk H.-P."/>
        </authorList>
    </citation>
    <scope>NUCLEOTIDE SEQUENCE [LARGE SCALE GENOMIC DNA]</scope>
    <source>
        <strain evidence="1 2">DSM 105783</strain>
    </source>
</reference>
<protein>
    <recommendedName>
        <fullName evidence="3">Aminoglycoside phosphotransferase domain-containing protein</fullName>
    </recommendedName>
</protein>
<name>A0A7W8TVG1_9MICC</name>